<accession>A0A2S6BVG7</accession>
<dbReference type="AlphaFoldDB" id="A0A2S6BVG7"/>
<comment type="caution">
    <text evidence="1">The sequence shown here is derived from an EMBL/GenBank/DDBJ whole genome shotgun (WGS) entry which is preliminary data.</text>
</comment>
<dbReference type="EMBL" id="PNEN01001752">
    <property type="protein sequence ID" value="PPJ51479.1"/>
    <property type="molecule type" value="Genomic_DNA"/>
</dbReference>
<evidence type="ECO:0000313" key="1">
    <source>
        <dbReference type="EMBL" id="PPJ51479.1"/>
    </source>
</evidence>
<keyword evidence="2" id="KW-1185">Reference proteome</keyword>
<dbReference type="Proteomes" id="UP000237631">
    <property type="component" value="Unassembled WGS sequence"/>
</dbReference>
<protein>
    <submittedName>
        <fullName evidence="1">Uncharacterized protein</fullName>
    </submittedName>
</protein>
<evidence type="ECO:0000313" key="2">
    <source>
        <dbReference type="Proteomes" id="UP000237631"/>
    </source>
</evidence>
<sequence length="356" mass="41074">MDLDHKLPWNLLASHLTIIRSHARYTPHITDIFSKPSDDWPKHLEYFQRAFHNTLLDFSQTEANKYRDLRAWTPSSPDEVLSDTLRSLPERVFNLEQHDTNSLRHNPISPQHQSIQYWITRASESQPPSYTSSDGDLADVIKTLLAISAHLCTSEDSAEQKLGHEAFASLLRLNNHPGIPLGQLNHIHWGHSFGVEHLAENTPRIYSLLNMVDAIGQQQQQSKNSGRGAQSTPIVELESFRKWARNSLVDFDFPAQNLLHSEFWRGYVDAEDRLRNPNAPGLDDLEQDRRRQDLDPTLVGSEGWSRDDGIALKRYPRTCFDILVRYVVLLSLWYGEDRAKNFWDEQVASCLEFRQK</sequence>
<name>A0A2S6BVG7_9PEZI</name>
<dbReference type="OrthoDB" id="3204049at2759"/>
<proteinExistence type="predicted"/>
<reference evidence="2" key="1">
    <citation type="journal article" date="2017" name="bioRxiv">
        <title>Conservation of a gene cluster reveals novel cercosporin biosynthetic mechanisms and extends production to the genus Colletotrichum.</title>
        <authorList>
            <person name="de Jonge R."/>
            <person name="Ebert M.K."/>
            <person name="Huitt-Roehl C.R."/>
            <person name="Pal P."/>
            <person name="Suttle J.C."/>
            <person name="Spanner R.E."/>
            <person name="Neubauer J.D."/>
            <person name="Jurick W.M.II."/>
            <person name="Stott K.A."/>
            <person name="Secor G.A."/>
            <person name="Thomma B.P.H.J."/>
            <person name="Van de Peer Y."/>
            <person name="Townsend C.A."/>
            <person name="Bolton M.D."/>
        </authorList>
    </citation>
    <scope>NUCLEOTIDE SEQUENCE [LARGE SCALE GENOMIC DNA]</scope>
    <source>
        <strain evidence="2">CBS538.71</strain>
    </source>
</reference>
<gene>
    <name evidence="1" type="ORF">CBER1_09228</name>
</gene>
<organism evidence="1 2">
    <name type="scientific">Cercospora berteroae</name>
    <dbReference type="NCBI Taxonomy" id="357750"/>
    <lineage>
        <taxon>Eukaryota</taxon>
        <taxon>Fungi</taxon>
        <taxon>Dikarya</taxon>
        <taxon>Ascomycota</taxon>
        <taxon>Pezizomycotina</taxon>
        <taxon>Dothideomycetes</taxon>
        <taxon>Dothideomycetidae</taxon>
        <taxon>Mycosphaerellales</taxon>
        <taxon>Mycosphaerellaceae</taxon>
        <taxon>Cercospora</taxon>
    </lineage>
</organism>